<dbReference type="PANTHER" id="PTHR43778:SF2">
    <property type="entry name" value="PYRUVATE CARBOXYLASE, MITOCHONDRIAL"/>
    <property type="match status" value="1"/>
</dbReference>
<feature type="non-terminal residue" evidence="3">
    <location>
        <position position="116"/>
    </location>
</feature>
<dbReference type="RefSeq" id="WP_342448719.1">
    <property type="nucleotide sequence ID" value="NZ_JAAVJS010000535.1"/>
</dbReference>
<sequence length="116" mass="12884">MEPGEEIIVELDRGKTLLIEFLSRGETDEDGMSRIFFKVNGQTRAVEVKDKSVKVEKVVHQKVDKNDKKQIGAPLQGALSNIQVEVGQKVEKNQPLFVIEAMKMETTITANGSGEI</sequence>
<reference evidence="3 4" key="1">
    <citation type="submission" date="2020-03" db="EMBL/GenBank/DDBJ databases">
        <title>Tamlana sp. nov, isolated from XXX.</title>
        <authorList>
            <person name="Cao W.R."/>
        </authorList>
    </citation>
    <scope>NUCLEOTIDE SEQUENCE [LARGE SCALE GENOMIC DNA]</scope>
    <source>
        <strain evidence="3 4">HST1-43</strain>
    </source>
</reference>
<dbReference type="CDD" id="cd06850">
    <property type="entry name" value="biotinyl_domain"/>
    <property type="match status" value="1"/>
</dbReference>
<comment type="caution">
    <text evidence="3">The sequence shown here is derived from an EMBL/GenBank/DDBJ whole genome shotgun (WGS) entry which is preliminary data.</text>
</comment>
<proteinExistence type="predicted"/>
<dbReference type="Gene3D" id="2.40.50.100">
    <property type="match status" value="1"/>
</dbReference>
<dbReference type="InterPro" id="IPR001882">
    <property type="entry name" value="Biotin_BS"/>
</dbReference>
<dbReference type="PROSITE" id="PS00188">
    <property type="entry name" value="BIOTIN"/>
    <property type="match status" value="1"/>
</dbReference>
<dbReference type="GO" id="GO:0004736">
    <property type="term" value="F:pyruvate carboxylase activity"/>
    <property type="evidence" value="ECO:0007669"/>
    <property type="project" value="UniProtKB-EC"/>
</dbReference>
<dbReference type="Proteomes" id="UP000760545">
    <property type="component" value="Unassembled WGS sequence"/>
</dbReference>
<keyword evidence="1" id="KW-0092">Biotin</keyword>
<name>A0ABX1DGE2_9FLAO</name>
<keyword evidence="3" id="KW-0436">Ligase</keyword>
<dbReference type="InterPro" id="IPR000089">
    <property type="entry name" value="Biotin_lipoyl"/>
</dbReference>
<dbReference type="Gene3D" id="3.10.600.10">
    <property type="entry name" value="pyruvate carboxylase f1077a mutant domain"/>
    <property type="match status" value="1"/>
</dbReference>
<dbReference type="EC" id="6.4.1.1" evidence="3"/>
<dbReference type="EMBL" id="JAAVJS010000535">
    <property type="protein sequence ID" value="NJX17355.1"/>
    <property type="molecule type" value="Genomic_DNA"/>
</dbReference>
<protein>
    <submittedName>
        <fullName evidence="3">Pyruvate carboxylase</fullName>
        <ecNumber evidence="3">6.4.1.1</ecNumber>
    </submittedName>
</protein>
<dbReference type="Pfam" id="PF00364">
    <property type="entry name" value="Biotin_lipoyl"/>
    <property type="match status" value="1"/>
</dbReference>
<gene>
    <name evidence="3" type="ORF">HC176_17935</name>
</gene>
<dbReference type="InterPro" id="IPR055268">
    <property type="entry name" value="PCB-like"/>
</dbReference>
<organism evidence="3 4">
    <name type="scientific">Tamlana crocina</name>
    <dbReference type="NCBI Taxonomy" id="393006"/>
    <lineage>
        <taxon>Bacteria</taxon>
        <taxon>Pseudomonadati</taxon>
        <taxon>Bacteroidota</taxon>
        <taxon>Flavobacteriia</taxon>
        <taxon>Flavobacteriales</taxon>
        <taxon>Flavobacteriaceae</taxon>
        <taxon>Tamlana</taxon>
    </lineage>
</organism>
<feature type="domain" description="Lipoyl-binding" evidence="2">
    <location>
        <begin position="70"/>
        <end position="116"/>
    </location>
</feature>
<dbReference type="SUPFAM" id="SSF51230">
    <property type="entry name" value="Single hybrid motif"/>
    <property type="match status" value="1"/>
</dbReference>
<evidence type="ECO:0000313" key="4">
    <source>
        <dbReference type="Proteomes" id="UP000760545"/>
    </source>
</evidence>
<evidence type="ECO:0000313" key="3">
    <source>
        <dbReference type="EMBL" id="NJX17355.1"/>
    </source>
</evidence>
<evidence type="ECO:0000259" key="2">
    <source>
        <dbReference type="Pfam" id="PF00364"/>
    </source>
</evidence>
<keyword evidence="3" id="KW-0670">Pyruvate</keyword>
<dbReference type="InterPro" id="IPR011053">
    <property type="entry name" value="Single_hybrid_motif"/>
</dbReference>
<feature type="non-terminal residue" evidence="3">
    <location>
        <position position="1"/>
    </location>
</feature>
<dbReference type="PANTHER" id="PTHR43778">
    <property type="entry name" value="PYRUVATE CARBOXYLASE"/>
    <property type="match status" value="1"/>
</dbReference>
<evidence type="ECO:0000256" key="1">
    <source>
        <dbReference type="ARBA" id="ARBA00023267"/>
    </source>
</evidence>
<keyword evidence="4" id="KW-1185">Reference proteome</keyword>
<accession>A0ABX1DGE2</accession>